<dbReference type="EMBL" id="JAKGAS010000014">
    <property type="protein sequence ID" value="MCF2950110.1"/>
    <property type="molecule type" value="Genomic_DNA"/>
</dbReference>
<comment type="caution">
    <text evidence="2">The sequence shown here is derived from an EMBL/GenBank/DDBJ whole genome shotgun (WGS) entry which is preliminary data.</text>
</comment>
<evidence type="ECO:0000256" key="1">
    <source>
        <dbReference type="SAM" id="SignalP"/>
    </source>
</evidence>
<dbReference type="RefSeq" id="WP_235314211.1">
    <property type="nucleotide sequence ID" value="NZ_JAKGAS010000014.1"/>
</dbReference>
<keyword evidence="1" id="KW-0732">Signal</keyword>
<sequence length="105" mass="11756">MKTLFTKTVLSALVLATALFTQTANAKIEKPSSTKTQVENKFDFDLIAEINDVIKTVMGDVEKPAIKKTIAKQLNADRVELKANEMVQDLDKTLPKFKFKVVIKD</sequence>
<dbReference type="Proteomes" id="UP001521137">
    <property type="component" value="Unassembled WGS sequence"/>
</dbReference>
<evidence type="ECO:0000313" key="3">
    <source>
        <dbReference type="Proteomes" id="UP001521137"/>
    </source>
</evidence>
<feature type="signal peptide" evidence="1">
    <location>
        <begin position="1"/>
        <end position="26"/>
    </location>
</feature>
<reference evidence="2 3" key="1">
    <citation type="submission" date="2022-01" db="EMBL/GenBank/DDBJ databases">
        <title>Paraglaciecola sp. G1-23.</title>
        <authorList>
            <person name="Jin M.S."/>
            <person name="Han D.M."/>
            <person name="Kim H.M."/>
            <person name="Jeon C.O."/>
        </authorList>
    </citation>
    <scope>NUCLEOTIDE SEQUENCE [LARGE SCALE GENOMIC DNA]</scope>
    <source>
        <strain evidence="2 3">G1-23</strain>
    </source>
</reference>
<evidence type="ECO:0000313" key="2">
    <source>
        <dbReference type="EMBL" id="MCF2950110.1"/>
    </source>
</evidence>
<accession>A0ABS9DBA6</accession>
<protein>
    <submittedName>
        <fullName evidence="2">Uncharacterized protein</fullName>
    </submittedName>
</protein>
<keyword evidence="3" id="KW-1185">Reference proteome</keyword>
<gene>
    <name evidence="2" type="ORF">L0668_18490</name>
</gene>
<organism evidence="2 3">
    <name type="scientific">Paraglaciecola algarum</name>
    <dbReference type="NCBI Taxonomy" id="3050085"/>
    <lineage>
        <taxon>Bacteria</taxon>
        <taxon>Pseudomonadati</taxon>
        <taxon>Pseudomonadota</taxon>
        <taxon>Gammaproteobacteria</taxon>
        <taxon>Alteromonadales</taxon>
        <taxon>Alteromonadaceae</taxon>
        <taxon>Paraglaciecola</taxon>
    </lineage>
</organism>
<name>A0ABS9DBA6_9ALTE</name>
<proteinExistence type="predicted"/>
<feature type="chain" id="PRO_5046505339" evidence="1">
    <location>
        <begin position="27"/>
        <end position="105"/>
    </location>
</feature>